<dbReference type="OrthoDB" id="2505332at2759"/>
<dbReference type="PANTHER" id="PTHR33069">
    <property type="entry name" value="CHROMOSOME 7, WHOLE GENOME SHOTGUN SEQUENCE-RELATED"/>
    <property type="match status" value="1"/>
</dbReference>
<reference evidence="1" key="2">
    <citation type="submission" date="2016-05" db="EMBL/GenBank/DDBJ databases">
        <title>Comparative analysis highlights variable genome content of wheat rusts and divergence of the mating loci.</title>
        <authorList>
            <person name="Cuomo C.A."/>
            <person name="Bakkeren G."/>
            <person name="Szabo L."/>
            <person name="Khalil H."/>
            <person name="Joly D."/>
            <person name="Goldberg J."/>
            <person name="Young S."/>
            <person name="Zeng Q."/>
            <person name="Fellers J."/>
        </authorList>
    </citation>
    <scope>NUCLEOTIDE SEQUENCE [LARGE SCALE GENOMIC DNA]</scope>
    <source>
        <strain evidence="1">1-1 BBBD Race 1</strain>
    </source>
</reference>
<evidence type="ECO:0000313" key="2">
    <source>
        <dbReference type="EnsemblFungi" id="PTTG_03587-t43_1-p1"/>
    </source>
</evidence>
<evidence type="ECO:0000313" key="1">
    <source>
        <dbReference type="EMBL" id="OAV92007.1"/>
    </source>
</evidence>
<dbReference type="EnsemblFungi" id="PTTG_03587-t43_1">
    <property type="protein sequence ID" value="PTTG_03587-t43_1-p1"/>
    <property type="gene ID" value="PTTG_03587"/>
</dbReference>
<dbReference type="AlphaFoldDB" id="A0A180GGX9"/>
<proteinExistence type="predicted"/>
<keyword evidence="3" id="KW-1185">Reference proteome</keyword>
<sequence length="441" mass="49864">MAANTQDRAISGLVASFGALGARARPRQIRDYEVLFVDELTRIRATYLALWDSTVRPADPLVLYNQVDKRKRLLAQLHSKDLPALKRQVVSLSKVLVGQLDGIVTPISKIQLVLKVLANLDTTMSKLKFAIACISPDLETGEVRHDKDFEKLKAFICSRLAARVYTLTEDVCELLQMYRDLIQEAGHDFGHLPQKKTQVLTTTEMCVDSIDEALAFMDKSELNHIQDEWRASIDLLDETLEAFARFASQAPSCFTEQSRHSAILQAMSRPEDDSEEHPDADRRTETLILLQPRPGMPQAQMTALVIASVKLSRLLMAQLLKISRDTNHFRMVPDSTTRELDVFVTLTTKLAISIKDVVLALSEGIAEDRFDDPVFLRDSIAAVVSTPEVILVMMDSFFVPLFGHDSPKIFHKYWFCQWNNLYRRAIKVYTECVGSLVARRP</sequence>
<dbReference type="EMBL" id="ADAS02000071">
    <property type="protein sequence ID" value="OAV92007.1"/>
    <property type="molecule type" value="Genomic_DNA"/>
</dbReference>
<evidence type="ECO:0000313" key="3">
    <source>
        <dbReference type="Proteomes" id="UP000005240"/>
    </source>
</evidence>
<dbReference type="Proteomes" id="UP000005240">
    <property type="component" value="Unassembled WGS sequence"/>
</dbReference>
<reference evidence="2" key="4">
    <citation type="submission" date="2025-05" db="UniProtKB">
        <authorList>
            <consortium name="EnsemblFungi"/>
        </authorList>
    </citation>
    <scope>IDENTIFICATION</scope>
    <source>
        <strain evidence="2">isolate 1-1 / race 1 (BBBD)</strain>
    </source>
</reference>
<gene>
    <name evidence="1" type="ORF">PTTG_03587</name>
</gene>
<reference evidence="1" key="1">
    <citation type="submission" date="2009-11" db="EMBL/GenBank/DDBJ databases">
        <authorList>
            <consortium name="The Broad Institute Genome Sequencing Platform"/>
            <person name="Ward D."/>
            <person name="Feldgarden M."/>
            <person name="Earl A."/>
            <person name="Young S.K."/>
            <person name="Zeng Q."/>
            <person name="Koehrsen M."/>
            <person name="Alvarado L."/>
            <person name="Berlin A."/>
            <person name="Bochicchio J."/>
            <person name="Borenstein D."/>
            <person name="Chapman S.B."/>
            <person name="Chen Z."/>
            <person name="Engels R."/>
            <person name="Freedman E."/>
            <person name="Gellesch M."/>
            <person name="Goldberg J."/>
            <person name="Griggs A."/>
            <person name="Gujja S."/>
            <person name="Heilman E."/>
            <person name="Heiman D."/>
            <person name="Hepburn T."/>
            <person name="Howarth C."/>
            <person name="Jen D."/>
            <person name="Larson L."/>
            <person name="Lewis B."/>
            <person name="Mehta T."/>
            <person name="Park D."/>
            <person name="Pearson M."/>
            <person name="Roberts A."/>
            <person name="Saif S."/>
            <person name="Shea T."/>
            <person name="Shenoy N."/>
            <person name="Sisk P."/>
            <person name="Stolte C."/>
            <person name="Sykes S."/>
            <person name="Thomson T."/>
            <person name="Walk T."/>
            <person name="White J."/>
            <person name="Yandava C."/>
            <person name="Izard J."/>
            <person name="Baranova O.V."/>
            <person name="Blanton J.M."/>
            <person name="Tanner A.C."/>
            <person name="Dewhirst F.E."/>
            <person name="Haas B."/>
            <person name="Nusbaum C."/>
            <person name="Birren B."/>
        </authorList>
    </citation>
    <scope>NUCLEOTIDE SEQUENCE [LARGE SCALE GENOMIC DNA]</scope>
    <source>
        <strain evidence="1">1-1 BBBD Race 1</strain>
    </source>
</reference>
<name>A0A180GGX9_PUCT1</name>
<organism evidence="1">
    <name type="scientific">Puccinia triticina (isolate 1-1 / race 1 (BBBD))</name>
    <name type="common">Brown leaf rust fungus</name>
    <dbReference type="NCBI Taxonomy" id="630390"/>
    <lineage>
        <taxon>Eukaryota</taxon>
        <taxon>Fungi</taxon>
        <taxon>Dikarya</taxon>
        <taxon>Basidiomycota</taxon>
        <taxon>Pucciniomycotina</taxon>
        <taxon>Pucciniomycetes</taxon>
        <taxon>Pucciniales</taxon>
        <taxon>Pucciniaceae</taxon>
        <taxon>Puccinia</taxon>
    </lineage>
</organism>
<accession>A0A180GGX9</accession>
<protein>
    <submittedName>
        <fullName evidence="1 2">Uncharacterized protein</fullName>
    </submittedName>
</protein>
<reference evidence="2 3" key="3">
    <citation type="journal article" date="2017" name="G3 (Bethesda)">
        <title>Comparative analysis highlights variable genome content of wheat rusts and divergence of the mating loci.</title>
        <authorList>
            <person name="Cuomo C.A."/>
            <person name="Bakkeren G."/>
            <person name="Khalil H.B."/>
            <person name="Panwar V."/>
            <person name="Joly D."/>
            <person name="Linning R."/>
            <person name="Sakthikumar S."/>
            <person name="Song X."/>
            <person name="Adiconis X."/>
            <person name="Fan L."/>
            <person name="Goldberg J.M."/>
            <person name="Levin J.Z."/>
            <person name="Young S."/>
            <person name="Zeng Q."/>
            <person name="Anikster Y."/>
            <person name="Bruce M."/>
            <person name="Wang M."/>
            <person name="Yin C."/>
            <person name="McCallum B."/>
            <person name="Szabo L.J."/>
            <person name="Hulbert S."/>
            <person name="Chen X."/>
            <person name="Fellers J.P."/>
        </authorList>
    </citation>
    <scope>NUCLEOTIDE SEQUENCE</scope>
    <source>
        <strain evidence="2">isolate 1-1 / race 1 (BBBD)</strain>
        <strain evidence="3">Isolate 1-1 / race 1 (BBBD)</strain>
    </source>
</reference>
<dbReference type="PANTHER" id="PTHR33069:SF3">
    <property type="entry name" value="DYNEIN HEAVY CHAIN TAIL DOMAIN-CONTAINING PROTEIN"/>
    <property type="match status" value="1"/>
</dbReference>
<dbReference type="VEuPathDB" id="FungiDB:PTTG_03587"/>